<dbReference type="RefSeq" id="WP_215789938.1">
    <property type="nucleotide sequence ID" value="NZ_JAHKKG010000007.1"/>
</dbReference>
<evidence type="ECO:0000256" key="1">
    <source>
        <dbReference type="SAM" id="MobiDB-lite"/>
    </source>
</evidence>
<accession>A0ABS5YTL5</accession>
<gene>
    <name evidence="2" type="ORF">KOI35_23175</name>
</gene>
<evidence type="ECO:0000313" key="3">
    <source>
        <dbReference type="Proteomes" id="UP001519654"/>
    </source>
</evidence>
<evidence type="ECO:0008006" key="4">
    <source>
        <dbReference type="Google" id="ProtNLM"/>
    </source>
</evidence>
<proteinExistence type="predicted"/>
<protein>
    <recommendedName>
        <fullName evidence="4">Lipoprotein</fullName>
    </recommendedName>
</protein>
<dbReference type="EMBL" id="JAHKKG010000007">
    <property type="protein sequence ID" value="MBU2666411.1"/>
    <property type="molecule type" value="Genomic_DNA"/>
</dbReference>
<organism evidence="2 3">
    <name type="scientific">Paractinoplanes bogorensis</name>
    <dbReference type="NCBI Taxonomy" id="1610840"/>
    <lineage>
        <taxon>Bacteria</taxon>
        <taxon>Bacillati</taxon>
        <taxon>Actinomycetota</taxon>
        <taxon>Actinomycetes</taxon>
        <taxon>Micromonosporales</taxon>
        <taxon>Micromonosporaceae</taxon>
        <taxon>Paractinoplanes</taxon>
    </lineage>
</organism>
<reference evidence="2 3" key="1">
    <citation type="submission" date="2021-06" db="EMBL/GenBank/DDBJ databases">
        <title>Actinoplanes lichenicola sp. nov., and Actinoplanes ovalisporus sp. nov., isolated from lichen in Thailand.</title>
        <authorList>
            <person name="Saeng-In P."/>
            <person name="Kanchanasin P."/>
            <person name="Yuki M."/>
            <person name="Kudo T."/>
            <person name="Ohkuma M."/>
            <person name="Phongsopitanun W."/>
            <person name="Tanasupawat S."/>
        </authorList>
    </citation>
    <scope>NUCLEOTIDE SEQUENCE [LARGE SCALE GENOMIC DNA]</scope>
    <source>
        <strain evidence="2 3">NBRC 110975</strain>
    </source>
</reference>
<keyword evidence="3" id="KW-1185">Reference proteome</keyword>
<comment type="caution">
    <text evidence="2">The sequence shown here is derived from an EMBL/GenBank/DDBJ whole genome shotgun (WGS) entry which is preliminary data.</text>
</comment>
<dbReference type="Proteomes" id="UP001519654">
    <property type="component" value="Unassembled WGS sequence"/>
</dbReference>
<name>A0ABS5YTL5_9ACTN</name>
<sequence>MTHPSDDIDLNALRQDLQQSQRRGDATPGDLRVTRDGRITRDGRDDMAARLSKETFAVAQSPAVEARVAMMKLPPGTHQRTVGRTTGWMYTFFNEFGDPYSFFSYYSTQHQQYRTMLVAPDLSGLFGEHQAHLYRDGTVCLSPTIGMATLDGSYARAVLWSNGVSVVRRGGQFPFTYDQ</sequence>
<feature type="region of interest" description="Disordered" evidence="1">
    <location>
        <begin position="17"/>
        <end position="37"/>
    </location>
</feature>
<evidence type="ECO:0000313" key="2">
    <source>
        <dbReference type="EMBL" id="MBU2666411.1"/>
    </source>
</evidence>